<protein>
    <recommendedName>
        <fullName evidence="2">HPt domain-containing protein</fullName>
    </recommendedName>
</protein>
<dbReference type="PROSITE" id="PS50894">
    <property type="entry name" value="HPT"/>
    <property type="match status" value="1"/>
</dbReference>
<dbReference type="InterPro" id="IPR036641">
    <property type="entry name" value="HPT_dom_sf"/>
</dbReference>
<dbReference type="InterPro" id="IPR008207">
    <property type="entry name" value="Sig_transdc_His_kin_Hpt_dom"/>
</dbReference>
<evidence type="ECO:0000259" key="2">
    <source>
        <dbReference type="PROSITE" id="PS50894"/>
    </source>
</evidence>
<dbReference type="Proteomes" id="UP000095743">
    <property type="component" value="Chromosome"/>
</dbReference>
<dbReference type="KEGG" id="gfe:Gferi_06825"/>
<evidence type="ECO:0000313" key="4">
    <source>
        <dbReference type="Proteomes" id="UP000095743"/>
    </source>
</evidence>
<evidence type="ECO:0000256" key="1">
    <source>
        <dbReference type="PROSITE-ProRule" id="PRU00110"/>
    </source>
</evidence>
<dbReference type="Pfam" id="PF01627">
    <property type="entry name" value="Hpt"/>
    <property type="match status" value="1"/>
</dbReference>
<reference evidence="3 4" key="1">
    <citation type="submission" date="2016-09" db="EMBL/GenBank/DDBJ databases">
        <title>Genomic analysis reveals versatility of anaerobic energy metabolism of Geosporobacter ferrireducens IRF9 of phylum Firmicutes.</title>
        <authorList>
            <person name="Kim S.-J."/>
        </authorList>
    </citation>
    <scope>NUCLEOTIDE SEQUENCE [LARGE SCALE GENOMIC DNA]</scope>
    <source>
        <strain evidence="3 4">IRF9</strain>
    </source>
</reference>
<keyword evidence="4" id="KW-1185">Reference proteome</keyword>
<sequence length="114" mass="12845">MDQRVVDIAGFQKDVGLDHDAVQALYLIFVEEVGKAKEAVNKCLPLGNLEELTRIVHDIKGIASSYRAQKLLNYAKNLDNTLKSKDIENIQKDAADMNEGIDQVMKEIICHFRT</sequence>
<dbReference type="EMBL" id="CP017269">
    <property type="protein sequence ID" value="AOT69308.1"/>
    <property type="molecule type" value="Genomic_DNA"/>
</dbReference>
<dbReference type="OrthoDB" id="1798273at2"/>
<dbReference type="AlphaFoldDB" id="A0A1D8GEJ2"/>
<accession>A0A1D8GEJ2</accession>
<keyword evidence="1" id="KW-0597">Phosphoprotein</keyword>
<dbReference type="RefSeq" id="WP_069974874.1">
    <property type="nucleotide sequence ID" value="NZ_CP017269.1"/>
</dbReference>
<evidence type="ECO:0000313" key="3">
    <source>
        <dbReference type="EMBL" id="AOT69308.1"/>
    </source>
</evidence>
<dbReference type="GO" id="GO:0000160">
    <property type="term" value="P:phosphorelay signal transduction system"/>
    <property type="evidence" value="ECO:0007669"/>
    <property type="project" value="InterPro"/>
</dbReference>
<feature type="domain" description="HPt" evidence="2">
    <location>
        <begin position="18"/>
        <end position="114"/>
    </location>
</feature>
<feature type="modified residue" description="Phosphohistidine" evidence="1">
    <location>
        <position position="57"/>
    </location>
</feature>
<name>A0A1D8GEJ2_9FIRM</name>
<dbReference type="Gene3D" id="1.20.120.160">
    <property type="entry name" value="HPT domain"/>
    <property type="match status" value="1"/>
</dbReference>
<gene>
    <name evidence="3" type="ORF">Gferi_06825</name>
</gene>
<dbReference type="SUPFAM" id="SSF47226">
    <property type="entry name" value="Histidine-containing phosphotransfer domain, HPT domain"/>
    <property type="match status" value="1"/>
</dbReference>
<dbReference type="STRING" id="1424294.Gferi_06825"/>
<proteinExistence type="predicted"/>
<organism evidence="3 4">
    <name type="scientific">Geosporobacter ferrireducens</name>
    <dbReference type="NCBI Taxonomy" id="1424294"/>
    <lineage>
        <taxon>Bacteria</taxon>
        <taxon>Bacillati</taxon>
        <taxon>Bacillota</taxon>
        <taxon>Clostridia</taxon>
        <taxon>Peptostreptococcales</taxon>
        <taxon>Thermotaleaceae</taxon>
        <taxon>Geosporobacter</taxon>
    </lineage>
</organism>